<dbReference type="SUPFAM" id="SSF53448">
    <property type="entry name" value="Nucleotide-diphospho-sugar transferases"/>
    <property type="match status" value="1"/>
</dbReference>
<dbReference type="InterPro" id="IPR005835">
    <property type="entry name" value="NTP_transferase_dom"/>
</dbReference>
<proteinExistence type="predicted"/>
<feature type="domain" description="Nucleotidyl transferase" evidence="3">
    <location>
        <begin position="13"/>
        <end position="128"/>
    </location>
</feature>
<evidence type="ECO:0000256" key="1">
    <source>
        <dbReference type="ARBA" id="ARBA00022679"/>
    </source>
</evidence>
<dbReference type="Gene3D" id="3.90.550.10">
    <property type="entry name" value="Spore Coat Polysaccharide Biosynthesis Protein SpsA, Chain A"/>
    <property type="match status" value="1"/>
</dbReference>
<comment type="caution">
    <text evidence="4">The sequence shown here is derived from an EMBL/GenBank/DDBJ whole genome shotgun (WGS) entry which is preliminary data.</text>
</comment>
<accession>A0ABU1XZC5</accession>
<evidence type="ECO:0000256" key="2">
    <source>
        <dbReference type="ARBA" id="ARBA00022695"/>
    </source>
</evidence>
<evidence type="ECO:0000313" key="4">
    <source>
        <dbReference type="EMBL" id="MDR7194117.1"/>
    </source>
</evidence>
<protein>
    <submittedName>
        <fullName evidence="4">MurNAc alpha-1-phosphate uridylyltransferase</fullName>
        <ecNumber evidence="4">2.7.7.-</ecNumber>
    </submittedName>
</protein>
<dbReference type="InterPro" id="IPR029044">
    <property type="entry name" value="Nucleotide-diphossugar_trans"/>
</dbReference>
<dbReference type="EMBL" id="JAVDWO010000012">
    <property type="protein sequence ID" value="MDR7194117.1"/>
    <property type="molecule type" value="Genomic_DNA"/>
</dbReference>
<dbReference type="Proteomes" id="UP001256588">
    <property type="component" value="Unassembled WGS sequence"/>
</dbReference>
<keyword evidence="2 4" id="KW-0548">Nucleotidyltransferase</keyword>
<organism evidence="4 5">
    <name type="scientific">Luteimonas terrae</name>
    <dbReference type="NCBI Taxonomy" id="1530191"/>
    <lineage>
        <taxon>Bacteria</taxon>
        <taxon>Pseudomonadati</taxon>
        <taxon>Pseudomonadota</taxon>
        <taxon>Gammaproteobacteria</taxon>
        <taxon>Lysobacterales</taxon>
        <taxon>Lysobacteraceae</taxon>
        <taxon>Luteimonas</taxon>
    </lineage>
</organism>
<evidence type="ECO:0000259" key="3">
    <source>
        <dbReference type="Pfam" id="PF00483"/>
    </source>
</evidence>
<keyword evidence="5" id="KW-1185">Reference proteome</keyword>
<dbReference type="GO" id="GO:0016779">
    <property type="term" value="F:nucleotidyltransferase activity"/>
    <property type="evidence" value="ECO:0007669"/>
    <property type="project" value="UniProtKB-KW"/>
</dbReference>
<dbReference type="PANTHER" id="PTHR43584">
    <property type="entry name" value="NUCLEOTIDYL TRANSFERASE"/>
    <property type="match status" value="1"/>
</dbReference>
<name>A0ABU1XZC5_9GAMM</name>
<dbReference type="CDD" id="cd06422">
    <property type="entry name" value="NTP_transferase_like_1"/>
    <property type="match status" value="1"/>
</dbReference>
<dbReference type="Pfam" id="PF00483">
    <property type="entry name" value="NTP_transferase"/>
    <property type="match status" value="1"/>
</dbReference>
<reference evidence="4 5" key="1">
    <citation type="submission" date="2023-07" db="EMBL/GenBank/DDBJ databases">
        <title>Sorghum-associated microbial communities from plants grown in Nebraska, USA.</title>
        <authorList>
            <person name="Schachtman D."/>
        </authorList>
    </citation>
    <scope>NUCLEOTIDE SEQUENCE [LARGE SCALE GENOMIC DNA]</scope>
    <source>
        <strain evidence="4 5">4099</strain>
    </source>
</reference>
<dbReference type="InterPro" id="IPR050065">
    <property type="entry name" value="GlmU-like"/>
</dbReference>
<dbReference type="RefSeq" id="WP_310236899.1">
    <property type="nucleotide sequence ID" value="NZ_JAVDWO010000012.1"/>
</dbReference>
<evidence type="ECO:0000313" key="5">
    <source>
        <dbReference type="Proteomes" id="UP001256588"/>
    </source>
</evidence>
<dbReference type="EC" id="2.7.7.-" evidence="4"/>
<dbReference type="InterPro" id="IPR054790">
    <property type="entry name" value="MurU"/>
</dbReference>
<gene>
    <name evidence="4" type="ORF">J2W68_002859</name>
</gene>
<keyword evidence="1 4" id="KW-0808">Transferase</keyword>
<dbReference type="NCBIfam" id="NF045761">
    <property type="entry name" value="NAMPUrTaseMurU"/>
    <property type="match status" value="1"/>
</dbReference>
<dbReference type="PANTHER" id="PTHR43584:SF8">
    <property type="entry name" value="N-ACETYLMURAMATE ALPHA-1-PHOSPHATE URIDYLYLTRANSFERASE"/>
    <property type="match status" value="1"/>
</dbReference>
<sequence length="241" mass="25809">MPNATVVARHRQALIFAAGLGERMRPLTDTTPKPLLAAGGKPLIVWHLEKLAALGVRDVVVNVSWLADRFEPMLGDGSRWGLHLHYSHEGAPPLETGGGMLHALRLLGDAPFIAVNGDVWSDYDFAHLPAEPDGDAHLVLVDNPSHNPAGDFALDGARVRSDGDAKLTFAGMGVYRPALLHNWRDIIGSAPGVEAEPPRFKLAPLLRAAMAEGLVTGAHHPDRWTDVGTPERLAQLDAALG</sequence>